<evidence type="ECO:0000256" key="6">
    <source>
        <dbReference type="ARBA" id="ARBA00022692"/>
    </source>
</evidence>
<evidence type="ECO:0000313" key="12">
    <source>
        <dbReference type="EMBL" id="HJB58007.1"/>
    </source>
</evidence>
<dbReference type="GO" id="GO:0004376">
    <property type="term" value="F:GPI mannosyltransferase activity"/>
    <property type="evidence" value="ECO:0007669"/>
    <property type="project" value="InterPro"/>
</dbReference>
<evidence type="ECO:0000256" key="7">
    <source>
        <dbReference type="ARBA" id="ARBA00022824"/>
    </source>
</evidence>
<feature type="domain" description="Glycosyltransferase RgtA/B/C/D-like" evidence="11">
    <location>
        <begin position="123"/>
        <end position="233"/>
    </location>
</feature>
<feature type="transmembrane region" description="Helical" evidence="10">
    <location>
        <begin position="57"/>
        <end position="79"/>
    </location>
</feature>
<organism evidence="12 13">
    <name type="scientific">Candidatus Flavonifractor intestinipullorum</name>
    <dbReference type="NCBI Taxonomy" id="2838587"/>
    <lineage>
        <taxon>Bacteria</taxon>
        <taxon>Bacillati</taxon>
        <taxon>Bacillota</taxon>
        <taxon>Clostridia</taxon>
        <taxon>Eubacteriales</taxon>
        <taxon>Oscillospiraceae</taxon>
        <taxon>Flavonifractor</taxon>
    </lineage>
</organism>
<evidence type="ECO:0000256" key="5">
    <source>
        <dbReference type="ARBA" id="ARBA00022679"/>
    </source>
</evidence>
<feature type="transmembrane region" description="Helical" evidence="10">
    <location>
        <begin position="141"/>
        <end position="159"/>
    </location>
</feature>
<keyword evidence="9 10" id="KW-0472">Membrane</keyword>
<keyword evidence="8 10" id="KW-1133">Transmembrane helix</keyword>
<evidence type="ECO:0000256" key="3">
    <source>
        <dbReference type="ARBA" id="ARBA00022502"/>
    </source>
</evidence>
<evidence type="ECO:0000256" key="1">
    <source>
        <dbReference type="ARBA" id="ARBA00004477"/>
    </source>
</evidence>
<dbReference type="PANTHER" id="PTHR12468:SF2">
    <property type="entry name" value="GPI MANNOSYLTRANSFERASE 2"/>
    <property type="match status" value="1"/>
</dbReference>
<dbReference type="AlphaFoldDB" id="A0A9D2MCB4"/>
<accession>A0A9D2MCB4</accession>
<dbReference type="Proteomes" id="UP000824208">
    <property type="component" value="Unassembled WGS sequence"/>
</dbReference>
<keyword evidence="6 10" id="KW-0812">Transmembrane</keyword>
<evidence type="ECO:0000256" key="10">
    <source>
        <dbReference type="SAM" id="Phobius"/>
    </source>
</evidence>
<comment type="caution">
    <text evidence="12">The sequence shown here is derived from an EMBL/GenBank/DDBJ whole genome shotgun (WGS) entry which is preliminary data.</text>
</comment>
<comment type="pathway">
    <text evidence="2">Glycolipid biosynthesis; glycosylphosphatidylinositol-anchor biosynthesis.</text>
</comment>
<evidence type="ECO:0000259" key="11">
    <source>
        <dbReference type="Pfam" id="PF13231"/>
    </source>
</evidence>
<dbReference type="InterPro" id="IPR038731">
    <property type="entry name" value="RgtA/B/C-like"/>
</dbReference>
<feature type="transmembrane region" description="Helical" evidence="10">
    <location>
        <begin position="399"/>
        <end position="419"/>
    </location>
</feature>
<dbReference type="GO" id="GO:0031501">
    <property type="term" value="C:mannosyltransferase complex"/>
    <property type="evidence" value="ECO:0007669"/>
    <property type="project" value="TreeGrafter"/>
</dbReference>
<feature type="transmembrane region" description="Helical" evidence="10">
    <location>
        <begin position="329"/>
        <end position="348"/>
    </location>
</feature>
<feature type="transmembrane region" description="Helical" evidence="10">
    <location>
        <begin position="117"/>
        <end position="135"/>
    </location>
</feature>
<proteinExistence type="predicted"/>
<dbReference type="GO" id="GO:0006506">
    <property type="term" value="P:GPI anchor biosynthetic process"/>
    <property type="evidence" value="ECO:0007669"/>
    <property type="project" value="UniProtKB-KW"/>
</dbReference>
<dbReference type="Pfam" id="PF13231">
    <property type="entry name" value="PMT_2"/>
    <property type="match status" value="1"/>
</dbReference>
<dbReference type="InterPro" id="IPR007315">
    <property type="entry name" value="PIG-V/Gpi18"/>
</dbReference>
<dbReference type="EC" id="2.4.-.-" evidence="12"/>
<evidence type="ECO:0000256" key="4">
    <source>
        <dbReference type="ARBA" id="ARBA00022676"/>
    </source>
</evidence>
<name>A0A9D2MCB4_9FIRM</name>
<feature type="transmembrane region" description="Helical" evidence="10">
    <location>
        <begin position="180"/>
        <end position="205"/>
    </location>
</feature>
<feature type="transmembrane region" description="Helical" evidence="10">
    <location>
        <begin position="355"/>
        <end position="379"/>
    </location>
</feature>
<evidence type="ECO:0000256" key="9">
    <source>
        <dbReference type="ARBA" id="ARBA00023136"/>
    </source>
</evidence>
<dbReference type="EMBL" id="DWYC01000094">
    <property type="protein sequence ID" value="HJB58007.1"/>
    <property type="molecule type" value="Genomic_DNA"/>
</dbReference>
<keyword evidence="3" id="KW-0337">GPI-anchor biosynthesis</keyword>
<evidence type="ECO:0000256" key="2">
    <source>
        <dbReference type="ARBA" id="ARBA00004687"/>
    </source>
</evidence>
<comment type="subcellular location">
    <subcellularLocation>
        <location evidence="1">Endoplasmic reticulum membrane</location>
        <topology evidence="1">Multi-pass membrane protein</topology>
    </subcellularLocation>
</comment>
<evidence type="ECO:0000256" key="8">
    <source>
        <dbReference type="ARBA" id="ARBA00022989"/>
    </source>
</evidence>
<evidence type="ECO:0000313" key="13">
    <source>
        <dbReference type="Proteomes" id="UP000824208"/>
    </source>
</evidence>
<reference evidence="12" key="2">
    <citation type="submission" date="2021-04" db="EMBL/GenBank/DDBJ databases">
        <authorList>
            <person name="Gilroy R."/>
        </authorList>
    </citation>
    <scope>NUCLEOTIDE SEQUENCE</scope>
    <source>
        <strain evidence="12">CHK189-11263</strain>
    </source>
</reference>
<sequence length="425" mass="47459">MELLWNLSVSALVIALGACLVLRWAADCGAPIPHLSAPAHPLERAGVQTGRRTLVRVFGAALGIRLAVFLLALLLGVLLGELGNRTPLELWERWDAHHYVHLVELGYNGYIEDGQHLFLVFFPLYVWVVRLVNLVVGNTLLAGMLVSWLCYAGGCVYLYRLAALDYGPSVARRSVWYLSIFPYAFFFGGVMTEGLFLLTTCAALWQIRNHRWLSAGVWGALAALTRMHGLLLIGVMGAELCRAEQIFAPDGRSVGQRLWALVRRLPALLLPAVGTLGYLLVNLWVDGDPFAFTVHQEHWSQGFLWISQTLAYLVQNALSYPNEVIRWELWVPEVLLFPLFFALLVWAARRVRSTYTLYAYVTLVLDYSLSWLLSAGRYLSCASPFFLFAALLTEGKPRIAAALSGGMIVCFVLLLWRFLAGGQIM</sequence>
<protein>
    <submittedName>
        <fullName evidence="12">Glycosyltransferase family 39 protein</fullName>
        <ecNumber evidence="12">2.4.-.-</ecNumber>
    </submittedName>
</protein>
<keyword evidence="5 12" id="KW-0808">Transferase</keyword>
<keyword evidence="4 12" id="KW-0328">Glycosyltransferase</keyword>
<feature type="transmembrane region" description="Helical" evidence="10">
    <location>
        <begin position="261"/>
        <end position="281"/>
    </location>
</feature>
<dbReference type="GO" id="GO:0016020">
    <property type="term" value="C:membrane"/>
    <property type="evidence" value="ECO:0007669"/>
    <property type="project" value="GOC"/>
</dbReference>
<gene>
    <name evidence="12" type="ORF">H9714_10715</name>
</gene>
<reference evidence="12" key="1">
    <citation type="journal article" date="2021" name="PeerJ">
        <title>Extensive microbial diversity within the chicken gut microbiome revealed by metagenomics and culture.</title>
        <authorList>
            <person name="Gilroy R."/>
            <person name="Ravi A."/>
            <person name="Getino M."/>
            <person name="Pursley I."/>
            <person name="Horton D.L."/>
            <person name="Alikhan N.F."/>
            <person name="Baker D."/>
            <person name="Gharbi K."/>
            <person name="Hall N."/>
            <person name="Watson M."/>
            <person name="Adriaenssens E.M."/>
            <person name="Foster-Nyarko E."/>
            <person name="Jarju S."/>
            <person name="Secka A."/>
            <person name="Antonio M."/>
            <person name="Oren A."/>
            <person name="Chaudhuri R.R."/>
            <person name="La Ragione R."/>
            <person name="Hildebrand F."/>
            <person name="Pallen M.J."/>
        </authorList>
    </citation>
    <scope>NUCLEOTIDE SEQUENCE</scope>
    <source>
        <strain evidence="12">CHK189-11263</strain>
    </source>
</reference>
<dbReference type="PANTHER" id="PTHR12468">
    <property type="entry name" value="GPI MANNOSYLTRANSFERASE 2"/>
    <property type="match status" value="1"/>
</dbReference>
<keyword evidence="7" id="KW-0256">Endoplasmic reticulum</keyword>
<dbReference type="GO" id="GO:0000009">
    <property type="term" value="F:alpha-1,6-mannosyltransferase activity"/>
    <property type="evidence" value="ECO:0007669"/>
    <property type="project" value="InterPro"/>
</dbReference>